<reference evidence="3" key="1">
    <citation type="submission" date="2023-07" db="EMBL/GenBank/DDBJ databases">
        <title>Verminephrobacter genomes.</title>
        <authorList>
            <person name="Lund M.B."/>
        </authorList>
    </citation>
    <scope>NUCLEOTIDE SEQUENCE [LARGE SCALE GENOMIC DNA]</scope>
    <source>
        <strain evidence="3">AtM5-05</strain>
    </source>
</reference>
<accession>A0ABT3KVX5</accession>
<dbReference type="PANTHER" id="PTHR30290">
    <property type="entry name" value="PERIPLASMIC BINDING COMPONENT OF ABC TRANSPORTER"/>
    <property type="match status" value="1"/>
</dbReference>
<evidence type="ECO:0000259" key="1">
    <source>
        <dbReference type="Pfam" id="PF00496"/>
    </source>
</evidence>
<keyword evidence="3" id="KW-1185">Reference proteome</keyword>
<evidence type="ECO:0000313" key="3">
    <source>
        <dbReference type="Proteomes" id="UP001208935"/>
    </source>
</evidence>
<dbReference type="InterPro" id="IPR000914">
    <property type="entry name" value="SBP_5_dom"/>
</dbReference>
<organism evidence="2 3">
    <name type="scientific">Verminephrobacter aporrectodeae subsp. tuberculatae</name>
    <dbReference type="NCBI Taxonomy" id="1110392"/>
    <lineage>
        <taxon>Bacteria</taxon>
        <taxon>Pseudomonadati</taxon>
        <taxon>Pseudomonadota</taxon>
        <taxon>Betaproteobacteria</taxon>
        <taxon>Burkholderiales</taxon>
        <taxon>Comamonadaceae</taxon>
        <taxon>Verminephrobacter</taxon>
    </lineage>
</organism>
<dbReference type="InterPro" id="IPR030678">
    <property type="entry name" value="Peptide/Ni-bd"/>
</dbReference>
<dbReference type="EMBL" id="QZCW01000003">
    <property type="protein sequence ID" value="MCW5322486.1"/>
    <property type="molecule type" value="Genomic_DNA"/>
</dbReference>
<comment type="caution">
    <text evidence="2">The sequence shown here is derived from an EMBL/GenBank/DDBJ whole genome shotgun (WGS) entry which is preliminary data.</text>
</comment>
<dbReference type="CDD" id="cd08512">
    <property type="entry name" value="PBP2_NikA_DppA_OppA_like_7"/>
    <property type="match status" value="1"/>
</dbReference>
<proteinExistence type="predicted"/>
<dbReference type="SUPFAM" id="SSF53850">
    <property type="entry name" value="Periplasmic binding protein-like II"/>
    <property type="match status" value="1"/>
</dbReference>
<feature type="domain" description="Solute-binding protein family 5" evidence="1">
    <location>
        <begin position="109"/>
        <end position="475"/>
    </location>
</feature>
<sequence length="564" mass="62671">MRVTIPSSAVSCSTKPYPHYLHSKESLLKYLLSPPNPRLLCASALLALLVCQGTPALAATPKDTLVIALGVDDVITLDPAEAFETTTGEIMGNTYDRLVRLDVKDPTQLVADVATSWTVSPDGRTYTFELRSGLKFASGNALMAEDVAYSLHRAVVLDKAPAFILTQFGFNKDNVKDRIKPTGPLTLTLETDKPYAPSFFLNCLTANVGAIVDRKLLLSKEQNGDWGYAWLKTHYAGSGPMKLREWRANEIVALERNDGHYGEKPKLARVIYRHVKESATQRLLLEKGDIDIARNLSPQDIAALSANKDVKLTSAPKATVYYISLNQKNATLAKPEVREALKWLIDYAAISDTLIKNIGVNHQNFLPMGLLGASKENPYKLDVEKARALLAKAGVPDGFKVTIDARSMQPEQGIVEAFQQTAKRAGVEVEIILGDGKQVLTRYRARNHDMFIGPWSIDYWDPHSNADAFTRNPDNADDAKLKSLAWRNAWAIPELTKKSDAAVLERDAGKRKTMYEELQAEFRKTSPFIMLYQKIEVAALRRNVDGLQLGPSFDTTYMFKVSKR</sequence>
<name>A0ABT3KVX5_9BURK</name>
<dbReference type="InterPro" id="IPR039424">
    <property type="entry name" value="SBP_5"/>
</dbReference>
<dbReference type="Gene3D" id="3.10.105.10">
    <property type="entry name" value="Dipeptide-binding Protein, Domain 3"/>
    <property type="match status" value="1"/>
</dbReference>
<gene>
    <name evidence="2" type="ORF">D5039_15400</name>
</gene>
<dbReference type="Pfam" id="PF00496">
    <property type="entry name" value="SBP_bac_5"/>
    <property type="match status" value="1"/>
</dbReference>
<dbReference type="Gene3D" id="3.40.190.10">
    <property type="entry name" value="Periplasmic binding protein-like II"/>
    <property type="match status" value="1"/>
</dbReference>
<dbReference type="Proteomes" id="UP001208935">
    <property type="component" value="Unassembled WGS sequence"/>
</dbReference>
<dbReference type="Gene3D" id="3.90.76.10">
    <property type="entry name" value="Dipeptide-binding Protein, Domain 1"/>
    <property type="match status" value="1"/>
</dbReference>
<dbReference type="PIRSF" id="PIRSF002741">
    <property type="entry name" value="MppA"/>
    <property type="match status" value="1"/>
</dbReference>
<protein>
    <submittedName>
        <fullName evidence="2">ABC transporter substrate-binding protein</fullName>
    </submittedName>
</protein>
<evidence type="ECO:0000313" key="2">
    <source>
        <dbReference type="EMBL" id="MCW5322486.1"/>
    </source>
</evidence>